<protein>
    <recommendedName>
        <fullName evidence="2">Uridine phosphorylase</fullName>
        <ecNumber evidence="1">2.4.2.3</ecNumber>
    </recommendedName>
</protein>
<dbReference type="EC" id="2.4.2.3" evidence="1"/>
<comment type="catalytic activity">
    <reaction evidence="3">
        <text>uridine + phosphate = alpha-D-ribose 1-phosphate + uracil</text>
        <dbReference type="Rhea" id="RHEA:24388"/>
        <dbReference type="ChEBI" id="CHEBI:16704"/>
        <dbReference type="ChEBI" id="CHEBI:17568"/>
        <dbReference type="ChEBI" id="CHEBI:43474"/>
        <dbReference type="ChEBI" id="CHEBI:57720"/>
        <dbReference type="EC" id="2.4.2.3"/>
    </reaction>
</comment>
<proteinExistence type="predicted"/>
<dbReference type="InterPro" id="IPR035994">
    <property type="entry name" value="Nucleoside_phosphorylase_sf"/>
</dbReference>
<evidence type="ECO:0000313" key="6">
    <source>
        <dbReference type="Proteomes" id="UP001524473"/>
    </source>
</evidence>
<accession>A0ABT1RUU0</accession>
<dbReference type="EMBL" id="JANFZH010000001">
    <property type="protein sequence ID" value="MCQ4838378.1"/>
    <property type="molecule type" value="Genomic_DNA"/>
</dbReference>
<comment type="caution">
    <text evidence="5">The sequence shown here is derived from an EMBL/GenBank/DDBJ whole genome shotgun (WGS) entry which is preliminary data.</text>
</comment>
<dbReference type="InterPro" id="IPR000845">
    <property type="entry name" value="Nucleoside_phosphorylase_d"/>
</dbReference>
<gene>
    <name evidence="5" type="ORF">NE695_00440</name>
</gene>
<feature type="domain" description="Nucleoside phosphorylase" evidence="4">
    <location>
        <begin position="49"/>
        <end position="243"/>
    </location>
</feature>
<name>A0ABT1RUU0_9FIRM</name>
<evidence type="ECO:0000256" key="3">
    <source>
        <dbReference type="ARBA" id="ARBA00048447"/>
    </source>
</evidence>
<dbReference type="PANTHER" id="PTHR43691:SF11">
    <property type="entry name" value="FI09636P-RELATED"/>
    <property type="match status" value="1"/>
</dbReference>
<dbReference type="CDD" id="cd09007">
    <property type="entry name" value="NP-I_spr0068"/>
    <property type="match status" value="1"/>
</dbReference>
<keyword evidence="6" id="KW-1185">Reference proteome</keyword>
<organism evidence="5 6">
    <name type="scientific">Neglectibacter timonensis</name>
    <dbReference type="NCBI Taxonomy" id="1776382"/>
    <lineage>
        <taxon>Bacteria</taxon>
        <taxon>Bacillati</taxon>
        <taxon>Bacillota</taxon>
        <taxon>Clostridia</taxon>
        <taxon>Eubacteriales</taxon>
        <taxon>Oscillospiraceae</taxon>
        <taxon>Neglectibacter</taxon>
    </lineage>
</organism>
<dbReference type="Gene3D" id="3.40.50.1580">
    <property type="entry name" value="Nucleoside phosphorylase domain"/>
    <property type="match status" value="1"/>
</dbReference>
<dbReference type="PANTHER" id="PTHR43691">
    <property type="entry name" value="URIDINE PHOSPHORYLASE"/>
    <property type="match status" value="1"/>
</dbReference>
<evidence type="ECO:0000259" key="4">
    <source>
        <dbReference type="Pfam" id="PF01048"/>
    </source>
</evidence>
<dbReference type="Pfam" id="PF01048">
    <property type="entry name" value="PNP_UDP_1"/>
    <property type="match status" value="1"/>
</dbReference>
<dbReference type="GeneID" id="90532333"/>
<sequence length="261" mass="28715">MLCNEFDPCREAVINPADHYAPIEGFPKLCIGIFSHVIVEEMVEKYHGEVIAQIKFCTGTVPVYRLEAGGLEAALFLPHVGAASAGSFIENLVAWGGRHFVFCGSCGVLRHDIADGHLILPTAAVRDEGLSYHYLPPSDEVELSPACVEAARQAMEALGLPYVEGKTWTTDGFFRETRGKMERRKEQGCVCVEMECAALAAVAQFRKVDFAAFFYAADNLDAPEWDVRNLSQKGASISEKCFTASLETGRRLLEKTAEMQK</sequence>
<reference evidence="5 6" key="1">
    <citation type="submission" date="2022-06" db="EMBL/GenBank/DDBJ databases">
        <title>Isolation of gut microbiota from human fecal samples.</title>
        <authorList>
            <person name="Pamer E.G."/>
            <person name="Barat B."/>
            <person name="Waligurski E."/>
            <person name="Medina S."/>
            <person name="Paddock L."/>
            <person name="Mostad J."/>
        </authorList>
    </citation>
    <scope>NUCLEOTIDE SEQUENCE [LARGE SCALE GENOMIC DNA]</scope>
    <source>
        <strain evidence="5 6">DFI.9.73</strain>
    </source>
</reference>
<evidence type="ECO:0000313" key="5">
    <source>
        <dbReference type="EMBL" id="MCQ4838378.1"/>
    </source>
</evidence>
<dbReference type="Proteomes" id="UP001524473">
    <property type="component" value="Unassembled WGS sequence"/>
</dbReference>
<evidence type="ECO:0000256" key="1">
    <source>
        <dbReference type="ARBA" id="ARBA00011888"/>
    </source>
</evidence>
<dbReference type="RefSeq" id="WP_066863631.1">
    <property type="nucleotide sequence ID" value="NZ_CABKVV010000013.1"/>
</dbReference>
<dbReference type="SUPFAM" id="SSF53167">
    <property type="entry name" value="Purine and uridine phosphorylases"/>
    <property type="match status" value="1"/>
</dbReference>
<evidence type="ECO:0000256" key="2">
    <source>
        <dbReference type="ARBA" id="ARBA00021980"/>
    </source>
</evidence>